<reference evidence="10 11" key="1">
    <citation type="submission" date="2009-08" db="EMBL/GenBank/DDBJ databases">
        <title>The Genome Sequence of Spizellomyces punctatus strain DAOM BR117.</title>
        <authorList>
            <consortium name="The Broad Institute Genome Sequencing Platform"/>
            <person name="Russ C."/>
            <person name="Cuomo C."/>
            <person name="Shea T."/>
            <person name="Young S.K."/>
            <person name="Zeng Q."/>
            <person name="Koehrsen M."/>
            <person name="Haas B."/>
            <person name="Borodovsky M."/>
            <person name="Guigo R."/>
            <person name="Alvarado L."/>
            <person name="Berlin A."/>
            <person name="Bochicchio J."/>
            <person name="Borenstein D."/>
            <person name="Chapman S."/>
            <person name="Chen Z."/>
            <person name="Engels R."/>
            <person name="Freedman E."/>
            <person name="Gellesch M."/>
            <person name="Goldberg J."/>
            <person name="Griggs A."/>
            <person name="Gujja S."/>
            <person name="Heiman D."/>
            <person name="Hepburn T."/>
            <person name="Howarth C."/>
            <person name="Jen D."/>
            <person name="Larson L."/>
            <person name="Lewis B."/>
            <person name="Mehta T."/>
            <person name="Park D."/>
            <person name="Pearson M."/>
            <person name="Roberts A."/>
            <person name="Saif S."/>
            <person name="Shenoy N."/>
            <person name="Sisk P."/>
            <person name="Stolte C."/>
            <person name="Sykes S."/>
            <person name="Thomson T."/>
            <person name="Walk T."/>
            <person name="White J."/>
            <person name="Yandava C."/>
            <person name="Burger G."/>
            <person name="Gray M.W."/>
            <person name="Holland P.W.H."/>
            <person name="King N."/>
            <person name="Lang F.B.F."/>
            <person name="Roger A.J."/>
            <person name="Ruiz-Trillo I."/>
            <person name="Lander E."/>
            <person name="Nusbaum C."/>
        </authorList>
    </citation>
    <scope>NUCLEOTIDE SEQUENCE [LARGE SCALE GENOMIC DNA]</scope>
    <source>
        <strain evidence="10 11">DAOM BR117</strain>
    </source>
</reference>
<keyword evidence="3 7" id="KW-0812">Transmembrane</keyword>
<evidence type="ECO:0000256" key="8">
    <source>
        <dbReference type="SAM" id="SignalP"/>
    </source>
</evidence>
<dbReference type="VEuPathDB" id="FungiDB:SPPG_01126"/>
<protein>
    <recommendedName>
        <fullName evidence="9">GOLD domain-containing protein</fullName>
    </recommendedName>
</protein>
<evidence type="ECO:0000313" key="10">
    <source>
        <dbReference type="EMBL" id="KND03655.1"/>
    </source>
</evidence>
<dbReference type="PROSITE" id="PS50866">
    <property type="entry name" value="GOLD"/>
    <property type="match status" value="1"/>
</dbReference>
<dbReference type="STRING" id="645134.A0A0L0HRY5"/>
<dbReference type="RefSeq" id="XP_016611694.1">
    <property type="nucleotide sequence ID" value="XM_016749447.1"/>
</dbReference>
<evidence type="ECO:0000259" key="9">
    <source>
        <dbReference type="PROSITE" id="PS50866"/>
    </source>
</evidence>
<keyword evidence="11" id="KW-1185">Reference proteome</keyword>
<dbReference type="SMART" id="SM01190">
    <property type="entry name" value="EMP24_GP25L"/>
    <property type="match status" value="1"/>
</dbReference>
<keyword evidence="6" id="KW-0472">Membrane</keyword>
<name>A0A0L0HRY5_SPIPD</name>
<comment type="subcellular location">
    <subcellularLocation>
        <location evidence="1 7">Membrane</location>
        <topology evidence="1 7">Single-pass type I membrane protein</topology>
    </subcellularLocation>
</comment>
<dbReference type="FunCoup" id="A0A0L0HRY5">
    <property type="interactions" value="193"/>
</dbReference>
<feature type="signal peptide" evidence="8">
    <location>
        <begin position="1"/>
        <end position="20"/>
    </location>
</feature>
<dbReference type="GO" id="GO:0016020">
    <property type="term" value="C:membrane"/>
    <property type="evidence" value="ECO:0007669"/>
    <property type="project" value="UniProtKB-SubCell"/>
</dbReference>
<keyword evidence="5" id="KW-1133">Transmembrane helix</keyword>
<dbReference type="InParanoid" id="A0A0L0HRY5"/>
<evidence type="ECO:0000256" key="5">
    <source>
        <dbReference type="ARBA" id="ARBA00022989"/>
    </source>
</evidence>
<evidence type="ECO:0000313" key="11">
    <source>
        <dbReference type="Proteomes" id="UP000053201"/>
    </source>
</evidence>
<evidence type="ECO:0000256" key="4">
    <source>
        <dbReference type="ARBA" id="ARBA00022729"/>
    </source>
</evidence>
<dbReference type="InterPro" id="IPR009038">
    <property type="entry name" value="GOLD_dom"/>
</dbReference>
<dbReference type="InterPro" id="IPR015720">
    <property type="entry name" value="Emp24-like"/>
</dbReference>
<sequence length="217" mass="24643">MRPLIAVLLVIGFTLSNVNALYFYLEGSAKKCFIEELPADTTVVGNYKSELFSESSNSYSADHENKIQISVEHLESRHVIVNQKGDPKGRFTFSTADAGEYAICFSTTSNGWFSDSSKTKLHLDLLFGDATHDNLPDAKKEALSDLALRVRELNVKVASIRREQQYQKEREVEFRNTSERANSHVRNWTLAQLLVLGVTCLWQIRHLKNFFVAKKLV</sequence>
<evidence type="ECO:0000256" key="6">
    <source>
        <dbReference type="ARBA" id="ARBA00023136"/>
    </source>
</evidence>
<evidence type="ECO:0000256" key="7">
    <source>
        <dbReference type="RuleBase" id="RU003827"/>
    </source>
</evidence>
<organism evidence="10 11">
    <name type="scientific">Spizellomyces punctatus (strain DAOM BR117)</name>
    <dbReference type="NCBI Taxonomy" id="645134"/>
    <lineage>
        <taxon>Eukaryota</taxon>
        <taxon>Fungi</taxon>
        <taxon>Fungi incertae sedis</taxon>
        <taxon>Chytridiomycota</taxon>
        <taxon>Chytridiomycota incertae sedis</taxon>
        <taxon>Chytridiomycetes</taxon>
        <taxon>Spizellomycetales</taxon>
        <taxon>Spizellomycetaceae</taxon>
        <taxon>Spizellomyces</taxon>
    </lineage>
</organism>
<evidence type="ECO:0000256" key="3">
    <source>
        <dbReference type="ARBA" id="ARBA00022692"/>
    </source>
</evidence>
<comment type="similarity">
    <text evidence="2 7">Belongs to the EMP24/GP25L family.</text>
</comment>
<dbReference type="Pfam" id="PF01105">
    <property type="entry name" value="EMP24_GP25L"/>
    <property type="match status" value="1"/>
</dbReference>
<dbReference type="Proteomes" id="UP000053201">
    <property type="component" value="Unassembled WGS sequence"/>
</dbReference>
<evidence type="ECO:0000256" key="2">
    <source>
        <dbReference type="ARBA" id="ARBA00007104"/>
    </source>
</evidence>
<dbReference type="EMBL" id="KQ257451">
    <property type="protein sequence ID" value="KND03655.1"/>
    <property type="molecule type" value="Genomic_DNA"/>
</dbReference>
<gene>
    <name evidence="10" type="ORF">SPPG_01126</name>
</gene>
<dbReference type="AlphaFoldDB" id="A0A0L0HRY5"/>
<proteinExistence type="inferred from homology"/>
<evidence type="ECO:0000256" key="1">
    <source>
        <dbReference type="ARBA" id="ARBA00004479"/>
    </source>
</evidence>
<keyword evidence="4 8" id="KW-0732">Signal</keyword>
<feature type="domain" description="GOLD" evidence="9">
    <location>
        <begin position="30"/>
        <end position="127"/>
    </location>
</feature>
<dbReference type="GeneID" id="27684812"/>
<dbReference type="PANTHER" id="PTHR22811">
    <property type="entry name" value="TRANSMEMBRANE EMP24 DOMAIN-CONTAINING PROTEIN"/>
    <property type="match status" value="1"/>
</dbReference>
<feature type="chain" id="PRO_5005540297" description="GOLD domain-containing protein" evidence="8">
    <location>
        <begin position="21"/>
        <end position="217"/>
    </location>
</feature>
<dbReference type="OMA" id="GATCAWQ"/>
<accession>A0A0L0HRY5</accession>
<dbReference type="OrthoDB" id="3427at2759"/>
<dbReference type="eggNOG" id="KOG1690">
    <property type="taxonomic scope" value="Eukaryota"/>
</dbReference>